<sequence length="77" mass="8285">MIADQFARFLPRKVGRKKSHKTTAAKASRNELTAGEPREANMEAEIAEELCTPMEPTSTNNAARPPAGGRLAICFAG</sequence>
<evidence type="ECO:0000256" key="1">
    <source>
        <dbReference type="SAM" id="MobiDB-lite"/>
    </source>
</evidence>
<name>A0ABQ2DVZ6_9MICC</name>
<evidence type="ECO:0000313" key="2">
    <source>
        <dbReference type="EMBL" id="GGJ72659.1"/>
    </source>
</evidence>
<dbReference type="EMBL" id="BMKX01000012">
    <property type="protein sequence ID" value="GGJ72659.1"/>
    <property type="molecule type" value="Genomic_DNA"/>
</dbReference>
<gene>
    <name evidence="2" type="ORF">GCM10007173_34550</name>
</gene>
<proteinExistence type="predicted"/>
<comment type="caution">
    <text evidence="2">The sequence shown here is derived from an EMBL/GenBank/DDBJ whole genome shotgun (WGS) entry which is preliminary data.</text>
</comment>
<accession>A0ABQ2DVZ6</accession>
<feature type="region of interest" description="Disordered" evidence="1">
    <location>
        <begin position="13"/>
        <end position="40"/>
    </location>
</feature>
<reference evidence="3" key="1">
    <citation type="journal article" date="2019" name="Int. J. Syst. Evol. Microbiol.">
        <title>The Global Catalogue of Microorganisms (GCM) 10K type strain sequencing project: providing services to taxonomists for standard genome sequencing and annotation.</title>
        <authorList>
            <consortium name="The Broad Institute Genomics Platform"/>
            <consortium name="The Broad Institute Genome Sequencing Center for Infectious Disease"/>
            <person name="Wu L."/>
            <person name="Ma J."/>
        </authorList>
    </citation>
    <scope>NUCLEOTIDE SEQUENCE [LARGE SCALE GENOMIC DNA]</scope>
    <source>
        <strain evidence="3">CGMCC 1.3685</strain>
    </source>
</reference>
<evidence type="ECO:0000313" key="3">
    <source>
        <dbReference type="Proteomes" id="UP000606115"/>
    </source>
</evidence>
<organism evidence="2 3">
    <name type="scientific">Glutamicibacter ardleyensis</name>
    <dbReference type="NCBI Taxonomy" id="225894"/>
    <lineage>
        <taxon>Bacteria</taxon>
        <taxon>Bacillati</taxon>
        <taxon>Actinomycetota</taxon>
        <taxon>Actinomycetes</taxon>
        <taxon>Micrococcales</taxon>
        <taxon>Micrococcaceae</taxon>
        <taxon>Glutamicibacter</taxon>
    </lineage>
</organism>
<protein>
    <submittedName>
        <fullName evidence="2">Uncharacterized protein</fullName>
    </submittedName>
</protein>
<keyword evidence="3" id="KW-1185">Reference proteome</keyword>
<dbReference type="Proteomes" id="UP000606115">
    <property type="component" value="Unassembled WGS sequence"/>
</dbReference>
<feature type="compositionally biased region" description="Basic residues" evidence="1">
    <location>
        <begin position="13"/>
        <end position="23"/>
    </location>
</feature>